<dbReference type="AlphaFoldDB" id="A0ABD6CEK8"/>
<reference evidence="1 2" key="1">
    <citation type="journal article" date="2019" name="Int. J. Syst. Evol. Microbiol.">
        <title>The Global Catalogue of Microorganisms (GCM) 10K type strain sequencing project: providing services to taxonomists for standard genome sequencing and annotation.</title>
        <authorList>
            <consortium name="The Broad Institute Genomics Platform"/>
            <consortium name="The Broad Institute Genome Sequencing Center for Infectious Disease"/>
            <person name="Wu L."/>
            <person name="Ma J."/>
        </authorList>
    </citation>
    <scope>NUCLEOTIDE SEQUENCE [LARGE SCALE GENOMIC DNA]</scope>
    <source>
        <strain evidence="1 2">CGMCC 1.12125</strain>
    </source>
</reference>
<accession>A0ABD6CEK8</accession>
<dbReference type="EMBL" id="JBHUDJ010000008">
    <property type="protein sequence ID" value="MFD1588136.1"/>
    <property type="molecule type" value="Genomic_DNA"/>
</dbReference>
<proteinExistence type="predicted"/>
<evidence type="ECO:0000313" key="2">
    <source>
        <dbReference type="Proteomes" id="UP001597119"/>
    </source>
</evidence>
<dbReference type="SUPFAM" id="SSF52540">
    <property type="entry name" value="P-loop containing nucleoside triphosphate hydrolases"/>
    <property type="match status" value="1"/>
</dbReference>
<dbReference type="Proteomes" id="UP001597119">
    <property type="component" value="Unassembled WGS sequence"/>
</dbReference>
<dbReference type="Gene3D" id="3.40.50.300">
    <property type="entry name" value="P-loop containing nucleotide triphosphate hydrolases"/>
    <property type="match status" value="1"/>
</dbReference>
<dbReference type="InterPro" id="IPR027417">
    <property type="entry name" value="P-loop_NTPase"/>
</dbReference>
<dbReference type="PANTHER" id="PTHR41930">
    <property type="entry name" value="UPF0200 PROTEIN MJ1399"/>
    <property type="match status" value="1"/>
</dbReference>
<sequence>MIICIVGPSCAGKTTSAEYIESETGAKYLEASDFVRSRYAECGSEGEIMDFVKKEFSEEGRGTFAYQVCEQIEDSNSDLSIISGFRTQEEIEIIRSEFDSISVIGIYANSLLRYQRKLKRDNPKSGYTYRDFLQKDFTEYSFGIMGALTHQLDGLIINESTLDELYESVDKEILSQISVWE</sequence>
<name>A0ABD6CEK8_9EURY</name>
<keyword evidence="2" id="KW-1185">Reference proteome</keyword>
<organism evidence="1 2">
    <name type="scientific">Halorientalis brevis</name>
    <dbReference type="NCBI Taxonomy" id="1126241"/>
    <lineage>
        <taxon>Archaea</taxon>
        <taxon>Methanobacteriati</taxon>
        <taxon>Methanobacteriota</taxon>
        <taxon>Stenosarchaea group</taxon>
        <taxon>Halobacteria</taxon>
        <taxon>Halobacteriales</taxon>
        <taxon>Haloarculaceae</taxon>
        <taxon>Halorientalis</taxon>
    </lineage>
</organism>
<gene>
    <name evidence="1" type="ORF">ACFR9U_14220</name>
</gene>
<dbReference type="PANTHER" id="PTHR41930:SF1">
    <property type="entry name" value="DEPHOSPHO-COA KINASE"/>
    <property type="match status" value="1"/>
</dbReference>
<protein>
    <submittedName>
        <fullName evidence="1">AAA family ATPase</fullName>
    </submittedName>
</protein>
<dbReference type="RefSeq" id="WP_247381745.1">
    <property type="nucleotide sequence ID" value="NZ_JALLGV010000012.1"/>
</dbReference>
<evidence type="ECO:0000313" key="1">
    <source>
        <dbReference type="EMBL" id="MFD1588136.1"/>
    </source>
</evidence>
<comment type="caution">
    <text evidence="1">The sequence shown here is derived from an EMBL/GenBank/DDBJ whole genome shotgun (WGS) entry which is preliminary data.</text>
</comment>